<dbReference type="EMBL" id="JACHMH010000001">
    <property type="protein sequence ID" value="MBB4677354.1"/>
    <property type="molecule type" value="Genomic_DNA"/>
</dbReference>
<dbReference type="Gene3D" id="1.10.10.10">
    <property type="entry name" value="Winged helix-like DNA-binding domain superfamily/Winged helix DNA-binding domain"/>
    <property type="match status" value="1"/>
</dbReference>
<evidence type="ECO:0000313" key="6">
    <source>
        <dbReference type="EMBL" id="MBB4677354.1"/>
    </source>
</evidence>
<dbReference type="SMART" id="SM00421">
    <property type="entry name" value="HTH_LUXR"/>
    <property type="match status" value="1"/>
</dbReference>
<comment type="caution">
    <text evidence="6">The sequence shown here is derived from an EMBL/GenBank/DDBJ whole genome shotgun (WGS) entry which is preliminary data.</text>
</comment>
<dbReference type="InterPro" id="IPR036388">
    <property type="entry name" value="WH-like_DNA-bd_sf"/>
</dbReference>
<feature type="compositionally biased region" description="Pro residues" evidence="4">
    <location>
        <begin position="16"/>
        <end position="26"/>
    </location>
</feature>
<gene>
    <name evidence="6" type="ORF">HNR67_003472</name>
</gene>
<dbReference type="PROSITE" id="PS50043">
    <property type="entry name" value="HTH_LUXR_2"/>
    <property type="match status" value="1"/>
</dbReference>
<dbReference type="SUPFAM" id="SSF46894">
    <property type="entry name" value="C-terminal effector domain of the bipartite response regulators"/>
    <property type="match status" value="1"/>
</dbReference>
<keyword evidence="1" id="KW-0805">Transcription regulation</keyword>
<accession>A0A7W7CA48</accession>
<dbReference type="RefSeq" id="WP_246492538.1">
    <property type="nucleotide sequence ID" value="NZ_BAAAUI010000032.1"/>
</dbReference>
<keyword evidence="2 6" id="KW-0238">DNA-binding</keyword>
<dbReference type="InterPro" id="IPR000792">
    <property type="entry name" value="Tscrpt_reg_LuxR_C"/>
</dbReference>
<evidence type="ECO:0000313" key="7">
    <source>
        <dbReference type="Proteomes" id="UP000533598"/>
    </source>
</evidence>
<keyword evidence="7" id="KW-1185">Reference proteome</keyword>
<protein>
    <submittedName>
        <fullName evidence="6">DNA-binding CsgD family transcriptional regulator</fullName>
    </submittedName>
</protein>
<name>A0A7W7CA48_9PSEU</name>
<dbReference type="Proteomes" id="UP000533598">
    <property type="component" value="Unassembled WGS sequence"/>
</dbReference>
<dbReference type="PRINTS" id="PR00038">
    <property type="entry name" value="HTHLUXR"/>
</dbReference>
<dbReference type="Pfam" id="PF00196">
    <property type="entry name" value="GerE"/>
    <property type="match status" value="1"/>
</dbReference>
<organism evidence="6 7">
    <name type="scientific">Crossiella cryophila</name>
    <dbReference type="NCBI Taxonomy" id="43355"/>
    <lineage>
        <taxon>Bacteria</taxon>
        <taxon>Bacillati</taxon>
        <taxon>Actinomycetota</taxon>
        <taxon>Actinomycetes</taxon>
        <taxon>Pseudonocardiales</taxon>
        <taxon>Pseudonocardiaceae</taxon>
        <taxon>Crossiella</taxon>
    </lineage>
</organism>
<keyword evidence="3" id="KW-0804">Transcription</keyword>
<dbReference type="InterPro" id="IPR016032">
    <property type="entry name" value="Sig_transdc_resp-reg_C-effctor"/>
</dbReference>
<dbReference type="GO" id="GO:0003677">
    <property type="term" value="F:DNA binding"/>
    <property type="evidence" value="ECO:0007669"/>
    <property type="project" value="UniProtKB-KW"/>
</dbReference>
<evidence type="ECO:0000256" key="1">
    <source>
        <dbReference type="ARBA" id="ARBA00023015"/>
    </source>
</evidence>
<feature type="region of interest" description="Disordered" evidence="4">
    <location>
        <begin position="1"/>
        <end position="28"/>
    </location>
</feature>
<dbReference type="PANTHER" id="PTHR44688">
    <property type="entry name" value="DNA-BINDING TRANSCRIPTIONAL ACTIVATOR DEVR_DOSR"/>
    <property type="match status" value="1"/>
</dbReference>
<evidence type="ECO:0000256" key="4">
    <source>
        <dbReference type="SAM" id="MobiDB-lite"/>
    </source>
</evidence>
<dbReference type="GO" id="GO:0006355">
    <property type="term" value="P:regulation of DNA-templated transcription"/>
    <property type="evidence" value="ECO:0007669"/>
    <property type="project" value="InterPro"/>
</dbReference>
<evidence type="ECO:0000256" key="2">
    <source>
        <dbReference type="ARBA" id="ARBA00023125"/>
    </source>
</evidence>
<feature type="domain" description="HTH luxR-type" evidence="5">
    <location>
        <begin position="201"/>
        <end position="266"/>
    </location>
</feature>
<sequence>MATEPRAARRTMVDVPGPPRPLPSDEPLPAEDYRRLVGVLEAVDRAPDLEAFGEALVRALQTWFGYGTVAVLHGRTLAEALRGGAGVKSGYSEAFLAEYATKWVAADPFLTPRAFQLLAERGVVTLADLLAPEHQEYVDGFLRPHGITDKLGTVVDAGAAGVLYVGAVVRGAATVPVRDVAVLRVLRRHLAPLAADQLGRSRIREWRLTPREREVAGLAVRGLTNPQIGRQLFIGADTVKKHLSRVYAETGTSTRTQLALMFRSMP</sequence>
<proteinExistence type="predicted"/>
<reference evidence="6 7" key="1">
    <citation type="submission" date="2020-08" db="EMBL/GenBank/DDBJ databases">
        <title>Sequencing the genomes of 1000 actinobacteria strains.</title>
        <authorList>
            <person name="Klenk H.-P."/>
        </authorList>
    </citation>
    <scope>NUCLEOTIDE SEQUENCE [LARGE SCALE GENOMIC DNA]</scope>
    <source>
        <strain evidence="6 7">DSM 44230</strain>
    </source>
</reference>
<dbReference type="PANTHER" id="PTHR44688:SF16">
    <property type="entry name" value="DNA-BINDING TRANSCRIPTIONAL ACTIVATOR DEVR_DOSR"/>
    <property type="match status" value="1"/>
</dbReference>
<evidence type="ECO:0000256" key="3">
    <source>
        <dbReference type="ARBA" id="ARBA00023163"/>
    </source>
</evidence>
<evidence type="ECO:0000259" key="5">
    <source>
        <dbReference type="PROSITE" id="PS50043"/>
    </source>
</evidence>
<dbReference type="CDD" id="cd06170">
    <property type="entry name" value="LuxR_C_like"/>
    <property type="match status" value="1"/>
</dbReference>
<dbReference type="AlphaFoldDB" id="A0A7W7CA48"/>